<feature type="domain" description="Peptidase S9 prolyl oligopeptidase catalytic" evidence="2">
    <location>
        <begin position="53"/>
        <end position="158"/>
    </location>
</feature>
<dbReference type="InterPro" id="IPR029058">
    <property type="entry name" value="AB_hydrolase_fold"/>
</dbReference>
<dbReference type="Gene3D" id="3.40.50.1820">
    <property type="entry name" value="alpha/beta hydrolase"/>
    <property type="match status" value="1"/>
</dbReference>
<organism evidence="3 4">
    <name type="scientific">Saccharopolyspora mangrovi</name>
    <dbReference type="NCBI Taxonomy" id="3082379"/>
    <lineage>
        <taxon>Bacteria</taxon>
        <taxon>Bacillati</taxon>
        <taxon>Actinomycetota</taxon>
        <taxon>Actinomycetes</taxon>
        <taxon>Pseudonocardiales</taxon>
        <taxon>Pseudonocardiaceae</taxon>
        <taxon>Saccharopolyspora</taxon>
    </lineage>
</organism>
<evidence type="ECO:0000313" key="3">
    <source>
        <dbReference type="EMBL" id="MEB3372368.1"/>
    </source>
</evidence>
<keyword evidence="4" id="KW-1185">Reference proteome</keyword>
<accession>A0ABU6ALD5</accession>
<dbReference type="EMBL" id="JAWLNX010000044">
    <property type="protein sequence ID" value="MEB3372368.1"/>
    <property type="molecule type" value="Genomic_DNA"/>
</dbReference>
<reference evidence="3 4" key="1">
    <citation type="submission" date="2023-10" db="EMBL/GenBank/DDBJ databases">
        <title>Saccharopolyspora sp. nov., isolated from mangrove soil.</title>
        <authorList>
            <person name="Lu Y."/>
            <person name="Liu W."/>
        </authorList>
    </citation>
    <scope>NUCLEOTIDE SEQUENCE [LARGE SCALE GENOMIC DNA]</scope>
    <source>
        <strain evidence="3 4">S2-29</strain>
    </source>
</reference>
<dbReference type="PANTHER" id="PTHR42776">
    <property type="entry name" value="SERINE PEPTIDASE S9 FAMILY MEMBER"/>
    <property type="match status" value="1"/>
</dbReference>
<comment type="caution">
    <text evidence="3">The sequence shown here is derived from an EMBL/GenBank/DDBJ whole genome shotgun (WGS) entry which is preliminary data.</text>
</comment>
<protein>
    <submittedName>
        <fullName evidence="3">Alpha/beta fold hydrolase</fullName>
    </submittedName>
</protein>
<dbReference type="PANTHER" id="PTHR42776:SF27">
    <property type="entry name" value="DIPEPTIDYL PEPTIDASE FAMILY MEMBER 6"/>
    <property type="match status" value="1"/>
</dbReference>
<proteinExistence type="predicted"/>
<dbReference type="InterPro" id="IPR001375">
    <property type="entry name" value="Peptidase_S9_cat"/>
</dbReference>
<evidence type="ECO:0000259" key="2">
    <source>
        <dbReference type="Pfam" id="PF00326"/>
    </source>
</evidence>
<dbReference type="Pfam" id="PF00326">
    <property type="entry name" value="Peptidase_S9"/>
    <property type="match status" value="1"/>
</dbReference>
<name>A0ABU6ALD5_9PSEU</name>
<dbReference type="Proteomes" id="UP001327093">
    <property type="component" value="Unassembled WGS sequence"/>
</dbReference>
<evidence type="ECO:0000256" key="1">
    <source>
        <dbReference type="ARBA" id="ARBA00022801"/>
    </source>
</evidence>
<sequence>MDPEALAPMTAVTITARDALELPSYLTLPVGVEPSRLPLVLLVHGGPWARDAWGFNPLVQLLANRGYAVLQVNFRGSTGFGKAHTQAAIGEFAGAMHDDLIDGVDWAVQRDYADPDRVAIFGGSYGGYAALVGATFTPDRFAAVVDCVGISDLANFLRTSPISSNPD</sequence>
<dbReference type="SUPFAM" id="SSF53474">
    <property type="entry name" value="alpha/beta-Hydrolases"/>
    <property type="match status" value="1"/>
</dbReference>
<dbReference type="GO" id="GO:0016787">
    <property type="term" value="F:hydrolase activity"/>
    <property type="evidence" value="ECO:0007669"/>
    <property type="project" value="UniProtKB-KW"/>
</dbReference>
<evidence type="ECO:0000313" key="4">
    <source>
        <dbReference type="Proteomes" id="UP001327093"/>
    </source>
</evidence>
<gene>
    <name evidence="3" type="ORF">R4I43_33700</name>
</gene>
<keyword evidence="1 3" id="KW-0378">Hydrolase</keyword>